<dbReference type="EMBL" id="BNJK01000001">
    <property type="protein sequence ID" value="GHO97587.1"/>
    <property type="molecule type" value="Genomic_DNA"/>
</dbReference>
<accession>A0A8J3IVL7</accession>
<evidence type="ECO:0000313" key="2">
    <source>
        <dbReference type="Proteomes" id="UP000597444"/>
    </source>
</evidence>
<comment type="caution">
    <text evidence="1">The sequence shown here is derived from an EMBL/GenBank/DDBJ whole genome shotgun (WGS) entry which is preliminary data.</text>
</comment>
<name>A0A8J3IVL7_9CHLR</name>
<protein>
    <recommendedName>
        <fullName evidence="3">IS110 family transposase</fullName>
    </recommendedName>
</protein>
<evidence type="ECO:0008006" key="3">
    <source>
        <dbReference type="Google" id="ProtNLM"/>
    </source>
</evidence>
<gene>
    <name evidence="1" type="ORF">KSF_076350</name>
</gene>
<reference evidence="1" key="1">
    <citation type="submission" date="2020-10" db="EMBL/GenBank/DDBJ databases">
        <title>Taxonomic study of unclassified bacteria belonging to the class Ktedonobacteria.</title>
        <authorList>
            <person name="Yabe S."/>
            <person name="Wang C.M."/>
            <person name="Zheng Y."/>
            <person name="Sakai Y."/>
            <person name="Cavaletti L."/>
            <person name="Monciardini P."/>
            <person name="Donadio S."/>
        </authorList>
    </citation>
    <scope>NUCLEOTIDE SEQUENCE</scope>
    <source>
        <strain evidence="1">ID150040</strain>
    </source>
</reference>
<sequence length="58" mass="6724">MQVMYPRCAGIDVHLRFLVVCLSVVEAGRRRKEIRRFGTETAELLALRAWWLCCKKGS</sequence>
<evidence type="ECO:0000313" key="1">
    <source>
        <dbReference type="EMBL" id="GHO97587.1"/>
    </source>
</evidence>
<dbReference type="AlphaFoldDB" id="A0A8J3IVL7"/>
<keyword evidence="2" id="KW-1185">Reference proteome</keyword>
<organism evidence="1 2">
    <name type="scientific">Reticulibacter mediterranei</name>
    <dbReference type="NCBI Taxonomy" id="2778369"/>
    <lineage>
        <taxon>Bacteria</taxon>
        <taxon>Bacillati</taxon>
        <taxon>Chloroflexota</taxon>
        <taxon>Ktedonobacteria</taxon>
        <taxon>Ktedonobacterales</taxon>
        <taxon>Reticulibacteraceae</taxon>
        <taxon>Reticulibacter</taxon>
    </lineage>
</organism>
<dbReference type="RefSeq" id="WP_220208120.1">
    <property type="nucleotide sequence ID" value="NZ_BNJK01000001.1"/>
</dbReference>
<proteinExistence type="predicted"/>
<dbReference type="Proteomes" id="UP000597444">
    <property type="component" value="Unassembled WGS sequence"/>
</dbReference>